<organism evidence="1 2">
    <name type="scientific">Streptomyces gibsoniae</name>
    <dbReference type="NCBI Taxonomy" id="3075529"/>
    <lineage>
        <taxon>Bacteria</taxon>
        <taxon>Bacillati</taxon>
        <taxon>Actinomycetota</taxon>
        <taxon>Actinomycetes</taxon>
        <taxon>Kitasatosporales</taxon>
        <taxon>Streptomycetaceae</taxon>
        <taxon>Streptomyces</taxon>
    </lineage>
</organism>
<comment type="caution">
    <text evidence="1">The sequence shown here is derived from an EMBL/GenBank/DDBJ whole genome shotgun (WGS) entry which is preliminary data.</text>
</comment>
<dbReference type="EMBL" id="JAVREY010000131">
    <property type="protein sequence ID" value="MDT0469794.1"/>
    <property type="molecule type" value="Genomic_DNA"/>
</dbReference>
<evidence type="ECO:0000313" key="1">
    <source>
        <dbReference type="EMBL" id="MDT0469794.1"/>
    </source>
</evidence>
<keyword evidence="2" id="KW-1185">Reference proteome</keyword>
<gene>
    <name evidence="1" type="ORF">RM764_43870</name>
</gene>
<proteinExistence type="predicted"/>
<dbReference type="RefSeq" id="WP_311701211.1">
    <property type="nucleotide sequence ID" value="NZ_JAVREY010000131.1"/>
</dbReference>
<evidence type="ECO:0000313" key="2">
    <source>
        <dbReference type="Proteomes" id="UP001183809"/>
    </source>
</evidence>
<dbReference type="Proteomes" id="UP001183809">
    <property type="component" value="Unassembled WGS sequence"/>
</dbReference>
<accession>A0ABU2U9G2</accession>
<protein>
    <submittedName>
        <fullName evidence="1">Uncharacterized protein</fullName>
    </submittedName>
</protein>
<name>A0ABU2U9G2_9ACTN</name>
<reference evidence="2" key="1">
    <citation type="submission" date="2023-07" db="EMBL/GenBank/DDBJ databases">
        <title>30 novel species of actinomycetes from the DSMZ collection.</title>
        <authorList>
            <person name="Nouioui I."/>
        </authorList>
    </citation>
    <scope>NUCLEOTIDE SEQUENCE [LARGE SCALE GENOMIC DNA]</scope>
    <source>
        <strain evidence="2">DSM 41699</strain>
    </source>
</reference>
<sequence>MATWRNLVTGALRLSGVTNIAAGLRRKARDARLPLVHLGLA</sequence>